<feature type="compositionally biased region" description="Polar residues" evidence="1">
    <location>
        <begin position="56"/>
        <end position="71"/>
    </location>
</feature>
<proteinExistence type="predicted"/>
<name>A0A067MZW4_BOTB1</name>
<evidence type="ECO:0000256" key="1">
    <source>
        <dbReference type="SAM" id="MobiDB-lite"/>
    </source>
</evidence>
<dbReference type="InParanoid" id="A0A067MZW4"/>
<protein>
    <submittedName>
        <fullName evidence="2">Uncharacterized protein</fullName>
    </submittedName>
</protein>
<reference evidence="3" key="1">
    <citation type="journal article" date="2014" name="Proc. Natl. Acad. Sci. U.S.A.">
        <title>Extensive sampling of basidiomycete genomes demonstrates inadequacy of the white-rot/brown-rot paradigm for wood decay fungi.</title>
        <authorList>
            <person name="Riley R."/>
            <person name="Salamov A.A."/>
            <person name="Brown D.W."/>
            <person name="Nagy L.G."/>
            <person name="Floudas D."/>
            <person name="Held B.W."/>
            <person name="Levasseur A."/>
            <person name="Lombard V."/>
            <person name="Morin E."/>
            <person name="Otillar R."/>
            <person name="Lindquist E.A."/>
            <person name="Sun H."/>
            <person name="LaButti K.M."/>
            <person name="Schmutz J."/>
            <person name="Jabbour D."/>
            <person name="Luo H."/>
            <person name="Baker S.E."/>
            <person name="Pisabarro A.G."/>
            <person name="Walton J.D."/>
            <person name="Blanchette R.A."/>
            <person name="Henrissat B."/>
            <person name="Martin F."/>
            <person name="Cullen D."/>
            <person name="Hibbett D.S."/>
            <person name="Grigoriev I.V."/>
        </authorList>
    </citation>
    <scope>NUCLEOTIDE SEQUENCE [LARGE SCALE GENOMIC DNA]</scope>
    <source>
        <strain evidence="3">FD-172 SS1</strain>
    </source>
</reference>
<dbReference type="Proteomes" id="UP000027195">
    <property type="component" value="Unassembled WGS sequence"/>
</dbReference>
<keyword evidence="3" id="KW-1185">Reference proteome</keyword>
<gene>
    <name evidence="2" type="ORF">BOTBODRAFT_606631</name>
</gene>
<dbReference type="EMBL" id="KL198024">
    <property type="protein sequence ID" value="KDQ17422.1"/>
    <property type="molecule type" value="Genomic_DNA"/>
</dbReference>
<sequence>MHTLSLTCVAYHQKLLLIQPLETFTNHHPRYRDRCSSFPTHLALASPPLAPISMRVTPTINPQPSDAQGHSNGDRNSCHSGPLGGGYSKNEVNDRARRR</sequence>
<feature type="region of interest" description="Disordered" evidence="1">
    <location>
        <begin position="53"/>
        <end position="99"/>
    </location>
</feature>
<evidence type="ECO:0000313" key="2">
    <source>
        <dbReference type="EMBL" id="KDQ17422.1"/>
    </source>
</evidence>
<dbReference type="HOGENOM" id="CLU_2320034_0_0_1"/>
<dbReference type="AlphaFoldDB" id="A0A067MZW4"/>
<evidence type="ECO:0000313" key="3">
    <source>
        <dbReference type="Proteomes" id="UP000027195"/>
    </source>
</evidence>
<organism evidence="2 3">
    <name type="scientific">Botryobasidium botryosum (strain FD-172 SS1)</name>
    <dbReference type="NCBI Taxonomy" id="930990"/>
    <lineage>
        <taxon>Eukaryota</taxon>
        <taxon>Fungi</taxon>
        <taxon>Dikarya</taxon>
        <taxon>Basidiomycota</taxon>
        <taxon>Agaricomycotina</taxon>
        <taxon>Agaricomycetes</taxon>
        <taxon>Cantharellales</taxon>
        <taxon>Botryobasidiaceae</taxon>
        <taxon>Botryobasidium</taxon>
    </lineage>
</organism>
<accession>A0A067MZW4</accession>